<dbReference type="InterPro" id="IPR028082">
    <property type="entry name" value="Peripla_BP_I"/>
</dbReference>
<proteinExistence type="inferred from homology"/>
<dbReference type="EMBL" id="FPJW01000005">
    <property type="protein sequence ID" value="SFX43432.1"/>
    <property type="molecule type" value="Genomic_DNA"/>
</dbReference>
<comment type="similarity">
    <text evidence="1">Belongs to the leucine-binding protein family.</text>
</comment>
<dbReference type="Proteomes" id="UP000182350">
    <property type="component" value="Unassembled WGS sequence"/>
</dbReference>
<dbReference type="InterPro" id="IPR028081">
    <property type="entry name" value="Leu-bd"/>
</dbReference>
<feature type="signal peptide" evidence="3">
    <location>
        <begin position="1"/>
        <end position="23"/>
    </location>
</feature>
<evidence type="ECO:0000256" key="3">
    <source>
        <dbReference type="SAM" id="SignalP"/>
    </source>
</evidence>
<evidence type="ECO:0000259" key="4">
    <source>
        <dbReference type="Pfam" id="PF13458"/>
    </source>
</evidence>
<organism evidence="5 6">
    <name type="scientific">Marinospirillum alkaliphilum DSM 21637</name>
    <dbReference type="NCBI Taxonomy" id="1122209"/>
    <lineage>
        <taxon>Bacteria</taxon>
        <taxon>Pseudomonadati</taxon>
        <taxon>Pseudomonadota</taxon>
        <taxon>Gammaproteobacteria</taxon>
        <taxon>Oceanospirillales</taxon>
        <taxon>Oceanospirillaceae</taxon>
        <taxon>Marinospirillum</taxon>
    </lineage>
</organism>
<keyword evidence="2 3" id="KW-0732">Signal</keyword>
<dbReference type="STRING" id="1122209.SAMN02745752_01655"/>
<evidence type="ECO:0000256" key="1">
    <source>
        <dbReference type="ARBA" id="ARBA00010062"/>
    </source>
</evidence>
<dbReference type="InterPro" id="IPR051010">
    <property type="entry name" value="BCAA_transport"/>
</dbReference>
<accession>A0A1K1X193</accession>
<name>A0A1K1X193_9GAMM</name>
<keyword evidence="6" id="KW-1185">Reference proteome</keyword>
<gene>
    <name evidence="5" type="ORF">SAMN02745752_01655</name>
</gene>
<evidence type="ECO:0000313" key="6">
    <source>
        <dbReference type="Proteomes" id="UP000182350"/>
    </source>
</evidence>
<reference evidence="5 6" key="1">
    <citation type="submission" date="2016-11" db="EMBL/GenBank/DDBJ databases">
        <authorList>
            <person name="Jaros S."/>
            <person name="Januszkiewicz K."/>
            <person name="Wedrychowicz H."/>
        </authorList>
    </citation>
    <scope>NUCLEOTIDE SEQUENCE [LARGE SCALE GENOMIC DNA]</scope>
    <source>
        <strain evidence="5 6">DSM 21637</strain>
    </source>
</reference>
<dbReference type="PANTHER" id="PTHR30483">
    <property type="entry name" value="LEUCINE-SPECIFIC-BINDING PROTEIN"/>
    <property type="match status" value="1"/>
</dbReference>
<dbReference type="Gene3D" id="3.40.50.2300">
    <property type="match status" value="1"/>
</dbReference>
<dbReference type="SUPFAM" id="SSF53822">
    <property type="entry name" value="Periplasmic binding protein-like I"/>
    <property type="match status" value="1"/>
</dbReference>
<evidence type="ECO:0000256" key="2">
    <source>
        <dbReference type="ARBA" id="ARBA00022729"/>
    </source>
</evidence>
<feature type="domain" description="Leucine-binding protein" evidence="4">
    <location>
        <begin position="29"/>
        <end position="121"/>
    </location>
</feature>
<protein>
    <submittedName>
        <fullName evidence="5">Substrate-binding protein</fullName>
    </submittedName>
</protein>
<feature type="chain" id="PRO_5012205117" evidence="3">
    <location>
        <begin position="24"/>
        <end position="147"/>
    </location>
</feature>
<evidence type="ECO:0000313" key="5">
    <source>
        <dbReference type="EMBL" id="SFX43432.1"/>
    </source>
</evidence>
<dbReference type="Pfam" id="PF13458">
    <property type="entry name" value="Peripla_BP_6"/>
    <property type="match status" value="1"/>
</dbReference>
<dbReference type="AlphaFoldDB" id="A0A1K1X193"/>
<dbReference type="PANTHER" id="PTHR30483:SF6">
    <property type="entry name" value="PERIPLASMIC BINDING PROTEIN OF ABC TRANSPORTER FOR NATURAL AMINO ACIDS"/>
    <property type="match status" value="1"/>
</dbReference>
<sequence>MKMMKTALTAAIATAMGISAAQANISDNEVRIGYLADMSGIYRDLAGPNGLAALRMAVEDFGGSVNGKPIRILSADDRNSPDVASSTVRQWVERDRVDMVQGLIASSVTIAATRVMNGTNTLGSGERFCCFQHHQRTLHPEPHPLGL</sequence>